<dbReference type="Proteomes" id="UP000507470">
    <property type="component" value="Unassembled WGS sequence"/>
</dbReference>
<protein>
    <recommendedName>
        <fullName evidence="3">IgGFc-binding protein N-terminal domain-containing protein</fullName>
    </recommendedName>
</protein>
<evidence type="ECO:0000313" key="2">
    <source>
        <dbReference type="Proteomes" id="UP000507470"/>
    </source>
</evidence>
<organism evidence="1 2">
    <name type="scientific">Mytilus coruscus</name>
    <name type="common">Sea mussel</name>
    <dbReference type="NCBI Taxonomy" id="42192"/>
    <lineage>
        <taxon>Eukaryota</taxon>
        <taxon>Metazoa</taxon>
        <taxon>Spiralia</taxon>
        <taxon>Lophotrochozoa</taxon>
        <taxon>Mollusca</taxon>
        <taxon>Bivalvia</taxon>
        <taxon>Autobranchia</taxon>
        <taxon>Pteriomorphia</taxon>
        <taxon>Mytilida</taxon>
        <taxon>Mytiloidea</taxon>
        <taxon>Mytilidae</taxon>
        <taxon>Mytilinae</taxon>
        <taxon>Mytilus</taxon>
    </lineage>
</organism>
<dbReference type="PANTHER" id="PTHR46534">
    <property type="entry name" value="IGGFC_BINDING DOMAIN-CONTAINING PROTEIN"/>
    <property type="match status" value="1"/>
</dbReference>
<evidence type="ECO:0008006" key="3">
    <source>
        <dbReference type="Google" id="ProtNLM"/>
    </source>
</evidence>
<proteinExistence type="predicted"/>
<dbReference type="AlphaFoldDB" id="A0A6J8DYX2"/>
<evidence type="ECO:0000313" key="1">
    <source>
        <dbReference type="EMBL" id="CAC5412020.1"/>
    </source>
</evidence>
<reference evidence="1 2" key="1">
    <citation type="submission" date="2020-06" db="EMBL/GenBank/DDBJ databases">
        <authorList>
            <person name="Li R."/>
            <person name="Bekaert M."/>
        </authorList>
    </citation>
    <scope>NUCLEOTIDE SEQUENCE [LARGE SCALE GENOMIC DNA]</scope>
    <source>
        <strain evidence="2">wild</strain>
    </source>
</reference>
<name>A0A6J8DYX2_MYTCO</name>
<gene>
    <name evidence="1" type="ORF">MCOR_45045</name>
</gene>
<keyword evidence="2" id="KW-1185">Reference proteome</keyword>
<dbReference type="PANTHER" id="PTHR46534:SF1">
    <property type="entry name" value="IGGFC-BINDING PROTEIN N-TERMINAL DOMAIN-CONTAINING PROTEIN"/>
    <property type="match status" value="1"/>
</dbReference>
<sequence length="158" mass="17383">MATVNIYSPYPGVNKTVFVNQSVTHVDLPNTIDIISTGLTSRGIHILSDKPISVVGFINDYPGCCLAIAFNGLPADKQGQYYKIQTLFYMPDDKQSFGIVSANSDTSVEITSKVQYPLTISGNHLNYHDNVTIKLKLQCYYYETSVGFDISGLEITGN</sequence>
<accession>A0A6J8DYX2</accession>
<dbReference type="EMBL" id="CACVKT020007953">
    <property type="protein sequence ID" value="CAC5412020.1"/>
    <property type="molecule type" value="Genomic_DNA"/>
</dbReference>